<comment type="caution">
    <text evidence="2">The sequence shown here is derived from an EMBL/GenBank/DDBJ whole genome shotgun (WGS) entry which is preliminary data.</text>
</comment>
<evidence type="ECO:0008006" key="4">
    <source>
        <dbReference type="Google" id="ProtNLM"/>
    </source>
</evidence>
<evidence type="ECO:0000313" key="3">
    <source>
        <dbReference type="Proteomes" id="UP000826234"/>
    </source>
</evidence>
<dbReference type="EMBL" id="JAIPUX010005291">
    <property type="protein sequence ID" value="KAH0615371.1"/>
    <property type="molecule type" value="Genomic_DNA"/>
</dbReference>
<protein>
    <recommendedName>
        <fullName evidence="4">Surfeit 2</fullName>
    </recommendedName>
</protein>
<evidence type="ECO:0000256" key="1">
    <source>
        <dbReference type="SAM" id="MobiDB-lite"/>
    </source>
</evidence>
<proteinExistence type="predicted"/>
<dbReference type="Pfam" id="PF05477">
    <property type="entry name" value="SURF2"/>
    <property type="match status" value="2"/>
</dbReference>
<feature type="region of interest" description="Disordered" evidence="1">
    <location>
        <begin position="68"/>
        <end position="91"/>
    </location>
</feature>
<evidence type="ECO:0000313" key="2">
    <source>
        <dbReference type="EMBL" id="KAH0615371.1"/>
    </source>
</evidence>
<dbReference type="Proteomes" id="UP000826234">
    <property type="component" value="Unassembled WGS sequence"/>
</dbReference>
<feature type="compositionally biased region" description="Basic and acidic residues" evidence="1">
    <location>
        <begin position="140"/>
        <end position="155"/>
    </location>
</feature>
<dbReference type="InterPro" id="IPR008833">
    <property type="entry name" value="Surf2"/>
</dbReference>
<feature type="compositionally biased region" description="Gly residues" evidence="1">
    <location>
        <begin position="71"/>
        <end position="91"/>
    </location>
</feature>
<dbReference type="PANTHER" id="PTHR34348">
    <property type="entry name" value="SURFEIT LOCUS PROTEIN 2"/>
    <property type="match status" value="1"/>
</dbReference>
<name>A0ABQ7SDF1_PHRPL</name>
<feature type="compositionally biased region" description="Basic residues" evidence="1">
    <location>
        <begin position="197"/>
        <end position="211"/>
    </location>
</feature>
<feature type="region of interest" description="Disordered" evidence="1">
    <location>
        <begin position="140"/>
        <end position="217"/>
    </location>
</feature>
<organism evidence="2 3">
    <name type="scientific">Phrynosoma platyrhinos</name>
    <name type="common">Desert horned lizard</name>
    <dbReference type="NCBI Taxonomy" id="52577"/>
    <lineage>
        <taxon>Eukaryota</taxon>
        <taxon>Metazoa</taxon>
        <taxon>Chordata</taxon>
        <taxon>Craniata</taxon>
        <taxon>Vertebrata</taxon>
        <taxon>Euteleostomi</taxon>
        <taxon>Lepidosauria</taxon>
        <taxon>Squamata</taxon>
        <taxon>Bifurcata</taxon>
        <taxon>Unidentata</taxon>
        <taxon>Episquamata</taxon>
        <taxon>Toxicofera</taxon>
        <taxon>Iguania</taxon>
        <taxon>Phrynosomatidae</taxon>
        <taxon>Phrynosomatinae</taxon>
        <taxon>Phrynosoma</taxon>
    </lineage>
</organism>
<dbReference type="PANTHER" id="PTHR34348:SF1">
    <property type="entry name" value="SURFEIT LOCUS PROTEIN 2"/>
    <property type="match status" value="1"/>
</dbReference>
<accession>A0ABQ7SDF1</accession>
<reference evidence="2 3" key="1">
    <citation type="journal article" date="2022" name="Gigascience">
        <title>A chromosome-level genome assembly and annotation of the desert horned lizard, Phrynosoma platyrhinos, provides insight into chromosomal rearrangements among reptiles.</title>
        <authorList>
            <person name="Koochekian N."/>
            <person name="Ascanio A."/>
            <person name="Farleigh K."/>
            <person name="Card D.C."/>
            <person name="Schield D.R."/>
            <person name="Castoe T.A."/>
            <person name="Jezkova T."/>
        </authorList>
    </citation>
    <scope>NUCLEOTIDE SEQUENCE [LARGE SCALE GENOMIC DNA]</scope>
    <source>
        <strain evidence="2">NK-2021</strain>
    </source>
</reference>
<gene>
    <name evidence="2" type="ORF">JD844_004553</name>
</gene>
<sequence>MGEAGSELAAAAEDAEELRRFLEQHRALRVLPPGTRVRCELTGHELPCRLPALRAYTEGKKYRRLIAKGLPGQGGGEDGGGGGGEGEGGLFGPHLVPSASNPRQLFCRLTLRHINRIPAHVLRHVQGRRFQKALRSSELFQEKSPVDKESNHDFATDSDEEVAKPTAQNGCEGGSKAADMDPQMGTKRGKKQDGGLKKRFKSRNKRPKRFGKAFGGK</sequence>
<keyword evidence="3" id="KW-1185">Reference proteome</keyword>